<dbReference type="AlphaFoldDB" id="A0A3N4IXP8"/>
<proteinExistence type="predicted"/>
<dbReference type="EMBL" id="ML120509">
    <property type="protein sequence ID" value="RPA90953.1"/>
    <property type="molecule type" value="Genomic_DNA"/>
</dbReference>
<reference evidence="1 2" key="1">
    <citation type="journal article" date="2018" name="Nat. Ecol. Evol.">
        <title>Pezizomycetes genomes reveal the molecular basis of ectomycorrhizal truffle lifestyle.</title>
        <authorList>
            <person name="Murat C."/>
            <person name="Payen T."/>
            <person name="Noel B."/>
            <person name="Kuo A."/>
            <person name="Morin E."/>
            <person name="Chen J."/>
            <person name="Kohler A."/>
            <person name="Krizsan K."/>
            <person name="Balestrini R."/>
            <person name="Da Silva C."/>
            <person name="Montanini B."/>
            <person name="Hainaut M."/>
            <person name="Levati E."/>
            <person name="Barry K.W."/>
            <person name="Belfiori B."/>
            <person name="Cichocki N."/>
            <person name="Clum A."/>
            <person name="Dockter R.B."/>
            <person name="Fauchery L."/>
            <person name="Guy J."/>
            <person name="Iotti M."/>
            <person name="Le Tacon F."/>
            <person name="Lindquist E.A."/>
            <person name="Lipzen A."/>
            <person name="Malagnac F."/>
            <person name="Mello A."/>
            <person name="Molinier V."/>
            <person name="Miyauchi S."/>
            <person name="Poulain J."/>
            <person name="Riccioni C."/>
            <person name="Rubini A."/>
            <person name="Sitrit Y."/>
            <person name="Splivallo R."/>
            <person name="Traeger S."/>
            <person name="Wang M."/>
            <person name="Zifcakova L."/>
            <person name="Wipf D."/>
            <person name="Zambonelli A."/>
            <person name="Paolocci F."/>
            <person name="Nowrousian M."/>
            <person name="Ottonello S."/>
            <person name="Baldrian P."/>
            <person name="Spatafora J.W."/>
            <person name="Henrissat B."/>
            <person name="Nagy L.G."/>
            <person name="Aury J.M."/>
            <person name="Wincker P."/>
            <person name="Grigoriev I.V."/>
            <person name="Bonfante P."/>
            <person name="Martin F.M."/>
        </authorList>
    </citation>
    <scope>NUCLEOTIDE SEQUENCE [LARGE SCALE GENOMIC DNA]</scope>
    <source>
        <strain evidence="1 2">120613-1</strain>
    </source>
</reference>
<protein>
    <submittedName>
        <fullName evidence="1">Uncharacterized protein</fullName>
    </submittedName>
</protein>
<name>A0A3N4IXP8_9PEZI</name>
<gene>
    <name evidence="1" type="ORF">L873DRAFT_1820249</name>
</gene>
<evidence type="ECO:0000313" key="1">
    <source>
        <dbReference type="EMBL" id="RPA90953.1"/>
    </source>
</evidence>
<keyword evidence="2" id="KW-1185">Reference proteome</keyword>
<accession>A0A3N4IXP8</accession>
<dbReference type="Proteomes" id="UP000276215">
    <property type="component" value="Unassembled WGS sequence"/>
</dbReference>
<evidence type="ECO:0000313" key="2">
    <source>
        <dbReference type="Proteomes" id="UP000276215"/>
    </source>
</evidence>
<sequence>MGNIISWICWWFSPCTPIAPLITVLHVLVVKKVIILEHARNLTIRGRRNLIVP</sequence>
<organism evidence="1 2">
    <name type="scientific">Choiromyces venosus 120613-1</name>
    <dbReference type="NCBI Taxonomy" id="1336337"/>
    <lineage>
        <taxon>Eukaryota</taxon>
        <taxon>Fungi</taxon>
        <taxon>Dikarya</taxon>
        <taxon>Ascomycota</taxon>
        <taxon>Pezizomycotina</taxon>
        <taxon>Pezizomycetes</taxon>
        <taxon>Pezizales</taxon>
        <taxon>Tuberaceae</taxon>
        <taxon>Choiromyces</taxon>
    </lineage>
</organism>